<gene>
    <name evidence="3" type="ORF">F503_04915</name>
</gene>
<dbReference type="OMA" id="CAPGFCL"/>
<dbReference type="PANTHER" id="PTHR21310:SF58">
    <property type="entry name" value="AMINOGLYCOSIDE PHOSPHOTRANSFERASE DOMAIN-CONTAINING PROTEIN"/>
    <property type="match status" value="1"/>
</dbReference>
<dbReference type="VEuPathDB" id="FungiDB:F503_04915"/>
<dbReference type="CDD" id="cd05120">
    <property type="entry name" value="APH_ChoK_like"/>
    <property type="match status" value="1"/>
</dbReference>
<dbReference type="eggNOG" id="ENOG502SP9R">
    <property type="taxonomic scope" value="Eukaryota"/>
</dbReference>
<dbReference type="Gene3D" id="3.30.200.150">
    <property type="match status" value="1"/>
</dbReference>
<organism evidence="3 4">
    <name type="scientific">Ophiostoma piceae (strain UAMH 11346)</name>
    <name type="common">Sap stain fungus</name>
    <dbReference type="NCBI Taxonomy" id="1262450"/>
    <lineage>
        <taxon>Eukaryota</taxon>
        <taxon>Fungi</taxon>
        <taxon>Dikarya</taxon>
        <taxon>Ascomycota</taxon>
        <taxon>Pezizomycotina</taxon>
        <taxon>Sordariomycetes</taxon>
        <taxon>Sordariomycetidae</taxon>
        <taxon>Ophiostomatales</taxon>
        <taxon>Ophiostomataceae</taxon>
        <taxon>Ophiostoma</taxon>
    </lineage>
</organism>
<name>S3BU98_OPHP1</name>
<dbReference type="Gene3D" id="3.90.1200.10">
    <property type="match status" value="1"/>
</dbReference>
<dbReference type="HOGENOM" id="CLU_021768_5_3_1"/>
<evidence type="ECO:0000256" key="1">
    <source>
        <dbReference type="SAM" id="MobiDB-lite"/>
    </source>
</evidence>
<dbReference type="InterPro" id="IPR051678">
    <property type="entry name" value="AGP_Transferase"/>
</dbReference>
<keyword evidence="4" id="KW-1185">Reference proteome</keyword>
<dbReference type="InterPro" id="IPR002575">
    <property type="entry name" value="Aminoglycoside_PTrfase"/>
</dbReference>
<dbReference type="Proteomes" id="UP000016923">
    <property type="component" value="Unassembled WGS sequence"/>
</dbReference>
<dbReference type="OrthoDB" id="2906425at2759"/>
<reference evidence="3 4" key="1">
    <citation type="journal article" date="2013" name="BMC Genomics">
        <title>The genome and transcriptome of the pine saprophyte Ophiostoma piceae, and a comparison with the bark beetle-associated pine pathogen Grosmannia clavigera.</title>
        <authorList>
            <person name="Haridas S."/>
            <person name="Wang Y."/>
            <person name="Lim L."/>
            <person name="Massoumi Alamouti S."/>
            <person name="Jackman S."/>
            <person name="Docking R."/>
            <person name="Robertson G."/>
            <person name="Birol I."/>
            <person name="Bohlmann J."/>
            <person name="Breuil C."/>
        </authorList>
    </citation>
    <scope>NUCLEOTIDE SEQUENCE [LARGE SCALE GENOMIC DNA]</scope>
    <source>
        <strain evidence="3 4">UAMH 11346</strain>
    </source>
</reference>
<dbReference type="PANTHER" id="PTHR21310">
    <property type="entry name" value="AMINOGLYCOSIDE PHOSPHOTRANSFERASE-RELATED-RELATED"/>
    <property type="match status" value="1"/>
</dbReference>
<dbReference type="SUPFAM" id="SSF56112">
    <property type="entry name" value="Protein kinase-like (PK-like)"/>
    <property type="match status" value="1"/>
</dbReference>
<evidence type="ECO:0000259" key="2">
    <source>
        <dbReference type="Pfam" id="PF01636"/>
    </source>
</evidence>
<feature type="domain" description="Aminoglycoside phosphotransferase" evidence="2">
    <location>
        <begin position="99"/>
        <end position="280"/>
    </location>
</feature>
<evidence type="ECO:0000313" key="3">
    <source>
        <dbReference type="EMBL" id="EPE04067.1"/>
    </source>
</evidence>
<dbReference type="EMBL" id="KE148163">
    <property type="protein sequence ID" value="EPE04067.1"/>
    <property type="molecule type" value="Genomic_DNA"/>
</dbReference>
<dbReference type="AlphaFoldDB" id="S3BU98"/>
<protein>
    <submittedName>
        <fullName evidence="3">Phosphotransferase enzyme family protein</fullName>
    </submittedName>
</protein>
<dbReference type="Pfam" id="PF01636">
    <property type="entry name" value="APH"/>
    <property type="match status" value="1"/>
</dbReference>
<proteinExistence type="predicted"/>
<evidence type="ECO:0000313" key="4">
    <source>
        <dbReference type="Proteomes" id="UP000016923"/>
    </source>
</evidence>
<dbReference type="STRING" id="1262450.S3BU98"/>
<sequence length="315" mass="36268">MDIPTVTMTSQAQSIPSDAPTMGSESQAPTRFSYKQLLRNHKISRGMPVEPEPLQYSDHELMEEGAILLHKLYSKVVILYPPNPKYNTEKHIVKKWGIDAVEEEAESMRIAEAAGIRVPHVYAIETASDGRRGIVMDYVDGDMLKHVWQSLNDEEKTSVKRQLRQVLEKMQSLEPPKDHIGGPRPGDRIRDTRIMMTETAPAVKDEKGFNDYLLSAVFRAAPKYLRAAFASVLQTDHRIVFTHNDLAPRNIMYKDGVITIIDWQDGGWYPEYWEYVKFFYRAKGDDLRDDAEDFFPKTYPLDLVHYIALLHWQPS</sequence>
<feature type="compositionally biased region" description="Polar residues" evidence="1">
    <location>
        <begin position="1"/>
        <end position="16"/>
    </location>
</feature>
<feature type="region of interest" description="Disordered" evidence="1">
    <location>
        <begin position="1"/>
        <end position="28"/>
    </location>
</feature>
<dbReference type="InterPro" id="IPR011009">
    <property type="entry name" value="Kinase-like_dom_sf"/>
</dbReference>
<keyword evidence="3" id="KW-0808">Transferase</keyword>
<accession>S3BU98</accession>
<dbReference type="GO" id="GO:0016740">
    <property type="term" value="F:transferase activity"/>
    <property type="evidence" value="ECO:0007669"/>
    <property type="project" value="UniProtKB-KW"/>
</dbReference>